<evidence type="ECO:0000256" key="2">
    <source>
        <dbReference type="ARBA" id="ARBA00022475"/>
    </source>
</evidence>
<dbReference type="PANTHER" id="PTHR28259">
    <property type="entry name" value="FLUORIDE EXPORT PROTEIN 1-RELATED"/>
    <property type="match status" value="1"/>
</dbReference>
<keyword evidence="3 10" id="KW-0812">Transmembrane</keyword>
<evidence type="ECO:0000256" key="10">
    <source>
        <dbReference type="HAMAP-Rule" id="MF_00454"/>
    </source>
</evidence>
<comment type="subcellular location">
    <subcellularLocation>
        <location evidence="1 10">Cell membrane</location>
        <topology evidence="1 10">Multi-pass membrane protein</topology>
    </subcellularLocation>
</comment>
<proteinExistence type="inferred from homology"/>
<feature type="binding site" evidence="10">
    <location>
        <position position="74"/>
    </location>
    <ligand>
        <name>Na(+)</name>
        <dbReference type="ChEBI" id="CHEBI:29101"/>
        <note>structural</note>
    </ligand>
</feature>
<name>A0A2P8DRI3_9ACTN</name>
<feature type="transmembrane region" description="Helical" evidence="10">
    <location>
        <begin position="93"/>
        <end position="117"/>
    </location>
</feature>
<dbReference type="InterPro" id="IPR003691">
    <property type="entry name" value="FluC"/>
</dbReference>
<evidence type="ECO:0000313" key="11">
    <source>
        <dbReference type="EMBL" id="PSK99794.1"/>
    </source>
</evidence>
<evidence type="ECO:0000256" key="7">
    <source>
        <dbReference type="ARBA" id="ARBA00035120"/>
    </source>
</evidence>
<accession>A0A2P8DRI3</accession>
<dbReference type="HAMAP" id="MF_00454">
    <property type="entry name" value="FluC"/>
    <property type="match status" value="1"/>
</dbReference>
<dbReference type="PANTHER" id="PTHR28259:SF1">
    <property type="entry name" value="FLUORIDE EXPORT PROTEIN 1-RELATED"/>
    <property type="match status" value="1"/>
</dbReference>
<evidence type="ECO:0000256" key="6">
    <source>
        <dbReference type="ARBA" id="ARBA00023303"/>
    </source>
</evidence>
<dbReference type="GO" id="GO:0140114">
    <property type="term" value="P:cellular detoxification of fluoride"/>
    <property type="evidence" value="ECO:0007669"/>
    <property type="project" value="UniProtKB-UniRule"/>
</dbReference>
<comment type="catalytic activity">
    <reaction evidence="8">
        <text>fluoride(in) = fluoride(out)</text>
        <dbReference type="Rhea" id="RHEA:76159"/>
        <dbReference type="ChEBI" id="CHEBI:17051"/>
    </reaction>
    <physiologicalReaction direction="left-to-right" evidence="8">
        <dbReference type="Rhea" id="RHEA:76160"/>
    </physiologicalReaction>
</comment>
<keyword evidence="12" id="KW-1185">Reference proteome</keyword>
<protein>
    <recommendedName>
        <fullName evidence="10">Fluoride-specific ion channel FluC</fullName>
    </recommendedName>
</protein>
<evidence type="ECO:0000256" key="8">
    <source>
        <dbReference type="ARBA" id="ARBA00035585"/>
    </source>
</evidence>
<organism evidence="11 12">
    <name type="scientific">Haloactinopolyspora alba</name>
    <dbReference type="NCBI Taxonomy" id="648780"/>
    <lineage>
        <taxon>Bacteria</taxon>
        <taxon>Bacillati</taxon>
        <taxon>Actinomycetota</taxon>
        <taxon>Actinomycetes</taxon>
        <taxon>Jiangellales</taxon>
        <taxon>Jiangellaceae</taxon>
        <taxon>Haloactinopolyspora</taxon>
    </lineage>
</organism>
<dbReference type="Proteomes" id="UP000243528">
    <property type="component" value="Unassembled WGS sequence"/>
</dbReference>
<dbReference type="GO" id="GO:0062054">
    <property type="term" value="F:fluoride channel activity"/>
    <property type="evidence" value="ECO:0007669"/>
    <property type="project" value="UniProtKB-UniRule"/>
</dbReference>
<keyword evidence="10" id="KW-0915">Sodium</keyword>
<evidence type="ECO:0000256" key="3">
    <source>
        <dbReference type="ARBA" id="ARBA00022692"/>
    </source>
</evidence>
<evidence type="ECO:0000256" key="5">
    <source>
        <dbReference type="ARBA" id="ARBA00023136"/>
    </source>
</evidence>
<comment type="caution">
    <text evidence="11">The sequence shown here is derived from an EMBL/GenBank/DDBJ whole genome shotgun (WGS) entry which is preliminary data.</text>
</comment>
<keyword evidence="10" id="KW-0406">Ion transport</keyword>
<sequence>MIAAGGVLGAEARYGLGVLADETAVSSGWPWATFVQNVTGCLLIGAVMAVLLDLTAPHRLARPFLGVGVLGGYTTFSTYAVDVQQMLGDGRAATALLYLAGTPIAAVLAVWTGSAAARAAARAARRRPHGHGGDRA</sequence>
<feature type="binding site" evidence="10">
    <location>
        <position position="71"/>
    </location>
    <ligand>
        <name>Na(+)</name>
        <dbReference type="ChEBI" id="CHEBI:29101"/>
        <note>structural</note>
    </ligand>
</feature>
<comment type="activity regulation">
    <text evidence="10">Na(+) is not transported, but it plays an essential structural role and its presence is essential for fluoride channel function.</text>
</comment>
<keyword evidence="4 10" id="KW-1133">Transmembrane helix</keyword>
<reference evidence="11 12" key="1">
    <citation type="submission" date="2018-03" db="EMBL/GenBank/DDBJ databases">
        <title>Genomic Encyclopedia of Archaeal and Bacterial Type Strains, Phase II (KMG-II): from individual species to whole genera.</title>
        <authorList>
            <person name="Goeker M."/>
        </authorList>
    </citation>
    <scope>NUCLEOTIDE SEQUENCE [LARGE SCALE GENOMIC DNA]</scope>
    <source>
        <strain evidence="11 12">DSM 45211</strain>
    </source>
</reference>
<keyword evidence="10" id="KW-0479">Metal-binding</keyword>
<evidence type="ECO:0000256" key="4">
    <source>
        <dbReference type="ARBA" id="ARBA00022989"/>
    </source>
</evidence>
<comment type="similarity">
    <text evidence="7 10">Belongs to the fluoride channel Fluc/FEX (TC 1.A.43) family.</text>
</comment>
<comment type="function">
    <text evidence="9 10">Fluoride-specific ion channel. Important for reducing fluoride concentration in the cell, thus reducing its toxicity.</text>
</comment>
<gene>
    <name evidence="10" type="primary">fluC</name>
    <name evidence="10" type="synonym">crcB</name>
    <name evidence="11" type="ORF">CLV30_11797</name>
</gene>
<dbReference type="EMBL" id="PYGE01000017">
    <property type="protein sequence ID" value="PSK99794.1"/>
    <property type="molecule type" value="Genomic_DNA"/>
</dbReference>
<keyword evidence="5 10" id="KW-0472">Membrane</keyword>
<feature type="transmembrane region" description="Helical" evidence="10">
    <location>
        <begin position="31"/>
        <end position="52"/>
    </location>
</feature>
<keyword evidence="2 10" id="KW-1003">Cell membrane</keyword>
<evidence type="ECO:0000256" key="1">
    <source>
        <dbReference type="ARBA" id="ARBA00004651"/>
    </source>
</evidence>
<dbReference type="GO" id="GO:0005886">
    <property type="term" value="C:plasma membrane"/>
    <property type="evidence" value="ECO:0007669"/>
    <property type="project" value="UniProtKB-SubCell"/>
</dbReference>
<evidence type="ECO:0000313" key="12">
    <source>
        <dbReference type="Proteomes" id="UP000243528"/>
    </source>
</evidence>
<dbReference type="Pfam" id="PF02537">
    <property type="entry name" value="CRCB"/>
    <property type="match status" value="1"/>
</dbReference>
<feature type="transmembrane region" description="Helical" evidence="10">
    <location>
        <begin position="64"/>
        <end position="81"/>
    </location>
</feature>
<dbReference type="GO" id="GO:0046872">
    <property type="term" value="F:metal ion binding"/>
    <property type="evidence" value="ECO:0007669"/>
    <property type="project" value="UniProtKB-KW"/>
</dbReference>
<evidence type="ECO:0000256" key="9">
    <source>
        <dbReference type="ARBA" id="ARBA00049940"/>
    </source>
</evidence>
<keyword evidence="10" id="KW-0813">Transport</keyword>
<dbReference type="AlphaFoldDB" id="A0A2P8DRI3"/>
<keyword evidence="6 10" id="KW-0407">Ion channel</keyword>